<evidence type="ECO:0000256" key="2">
    <source>
        <dbReference type="SAM" id="SignalP"/>
    </source>
</evidence>
<organism evidence="3 4">
    <name type="scientific">Kribbella orskensis</name>
    <dbReference type="NCBI Taxonomy" id="2512216"/>
    <lineage>
        <taxon>Bacteria</taxon>
        <taxon>Bacillati</taxon>
        <taxon>Actinomycetota</taxon>
        <taxon>Actinomycetes</taxon>
        <taxon>Propionibacteriales</taxon>
        <taxon>Kribbellaceae</taxon>
        <taxon>Kribbella</taxon>
    </lineage>
</organism>
<keyword evidence="1" id="KW-0812">Transmembrane</keyword>
<keyword evidence="1" id="KW-0472">Membrane</keyword>
<sequence>MKHSYAIVAVPVLVCGAVLAGTTQASAREIDPESDYRGSIVVVEQPGPTRLVPVDDTVAEALQTGAGAVGGAGLVIAGLWLYRRRHPVLAH</sequence>
<protein>
    <recommendedName>
        <fullName evidence="5">MYXO-CTERM domain-containing protein</fullName>
    </recommendedName>
</protein>
<evidence type="ECO:0000313" key="3">
    <source>
        <dbReference type="EMBL" id="TCO11610.1"/>
    </source>
</evidence>
<reference evidence="3 4" key="1">
    <citation type="journal article" date="2015" name="Stand. Genomic Sci.">
        <title>Genomic Encyclopedia of Bacterial and Archaeal Type Strains, Phase III: the genomes of soil and plant-associated and newly described type strains.</title>
        <authorList>
            <person name="Whitman W.B."/>
            <person name="Woyke T."/>
            <person name="Klenk H.P."/>
            <person name="Zhou Y."/>
            <person name="Lilburn T.G."/>
            <person name="Beck B.J."/>
            <person name="De Vos P."/>
            <person name="Vandamme P."/>
            <person name="Eisen J.A."/>
            <person name="Garrity G."/>
            <person name="Hugenholtz P."/>
            <person name="Kyrpides N.C."/>
        </authorList>
    </citation>
    <scope>NUCLEOTIDE SEQUENCE [LARGE SCALE GENOMIC DNA]</scope>
    <source>
        <strain evidence="3 4">VKM Ac-2538</strain>
    </source>
</reference>
<dbReference type="EMBL" id="SLWM01000030">
    <property type="protein sequence ID" value="TCO11610.1"/>
    <property type="molecule type" value="Genomic_DNA"/>
</dbReference>
<keyword evidence="4" id="KW-1185">Reference proteome</keyword>
<evidence type="ECO:0008006" key="5">
    <source>
        <dbReference type="Google" id="ProtNLM"/>
    </source>
</evidence>
<feature type="signal peptide" evidence="2">
    <location>
        <begin position="1"/>
        <end position="20"/>
    </location>
</feature>
<gene>
    <name evidence="3" type="ORF">EV644_13052</name>
</gene>
<name>A0ABY2B8E1_9ACTN</name>
<evidence type="ECO:0000313" key="4">
    <source>
        <dbReference type="Proteomes" id="UP000295818"/>
    </source>
</evidence>
<proteinExistence type="predicted"/>
<comment type="caution">
    <text evidence="3">The sequence shown here is derived from an EMBL/GenBank/DDBJ whole genome shotgun (WGS) entry which is preliminary data.</text>
</comment>
<dbReference type="Proteomes" id="UP000295818">
    <property type="component" value="Unassembled WGS sequence"/>
</dbReference>
<feature type="chain" id="PRO_5046131646" description="MYXO-CTERM domain-containing protein" evidence="2">
    <location>
        <begin position="21"/>
        <end position="91"/>
    </location>
</feature>
<evidence type="ECO:0000256" key="1">
    <source>
        <dbReference type="SAM" id="Phobius"/>
    </source>
</evidence>
<accession>A0ABY2B8E1</accession>
<dbReference type="RefSeq" id="WP_132196149.1">
    <property type="nucleotide sequence ID" value="NZ_SLWM01000030.1"/>
</dbReference>
<keyword evidence="1" id="KW-1133">Transmembrane helix</keyword>
<keyword evidence="2" id="KW-0732">Signal</keyword>
<feature type="transmembrane region" description="Helical" evidence="1">
    <location>
        <begin position="61"/>
        <end position="82"/>
    </location>
</feature>